<sequence length="297" mass="32385">MSDTRPQLRAAFGNHPIGDVLRSGAVDDPRVRLAHEAVSPIHKAFAPMVTDQAYDVSELAIVTGLQAIGYDHPITLMPVVLAARFQRGCLVTRSADPIDARHLRGRRVGVRAYTQTTGFWVRTHLAEDYRIASQDVAWVTQNPAHVPEYQDPTFVERTLRGSLEDALRAGQIDAAIFGNDLPVGDEFVPVIDRPDERDREWFGANGYAPINHLVAVSTSVIDAHPEAVVGALDLLVRAEELAAGCTDGARLTMSGLERLRGPVDAIARACYDQGMLPRPLSSDEVFGPITDLLAQHS</sequence>
<dbReference type="STRING" id="630515.SAMN04489812_4664"/>
<evidence type="ECO:0000313" key="2">
    <source>
        <dbReference type="Proteomes" id="UP000199103"/>
    </source>
</evidence>
<organism evidence="1 2">
    <name type="scientific">Microlunatus soli</name>
    <dbReference type="NCBI Taxonomy" id="630515"/>
    <lineage>
        <taxon>Bacteria</taxon>
        <taxon>Bacillati</taxon>
        <taxon>Actinomycetota</taxon>
        <taxon>Actinomycetes</taxon>
        <taxon>Propionibacteriales</taxon>
        <taxon>Propionibacteriaceae</taxon>
        <taxon>Microlunatus</taxon>
    </lineage>
</organism>
<dbReference type="EMBL" id="LT629772">
    <property type="protein sequence ID" value="SDT22507.1"/>
    <property type="molecule type" value="Genomic_DNA"/>
</dbReference>
<dbReference type="SUPFAM" id="SSF53850">
    <property type="entry name" value="Periplasmic binding protein-like II"/>
    <property type="match status" value="1"/>
</dbReference>
<name>A0A1H1YM15_9ACTN</name>
<gene>
    <name evidence="1" type="ORF">SAMN04489812_4664</name>
</gene>
<keyword evidence="2" id="KW-1185">Reference proteome</keyword>
<dbReference type="Proteomes" id="UP000199103">
    <property type="component" value="Chromosome I"/>
</dbReference>
<accession>A0A1H1YM15</accession>
<protein>
    <submittedName>
        <fullName evidence="1">4,5-dihydroxyphthalate decarboxylase</fullName>
    </submittedName>
</protein>
<proteinExistence type="predicted"/>
<dbReference type="AlphaFoldDB" id="A0A1H1YM15"/>
<dbReference type="RefSeq" id="WP_091527880.1">
    <property type="nucleotide sequence ID" value="NZ_LT629772.1"/>
</dbReference>
<evidence type="ECO:0000313" key="1">
    <source>
        <dbReference type="EMBL" id="SDT22507.1"/>
    </source>
</evidence>
<dbReference type="Gene3D" id="3.40.190.10">
    <property type="entry name" value="Periplasmic binding protein-like II"/>
    <property type="match status" value="2"/>
</dbReference>
<reference evidence="1 2" key="1">
    <citation type="submission" date="2016-10" db="EMBL/GenBank/DDBJ databases">
        <authorList>
            <person name="de Groot N.N."/>
        </authorList>
    </citation>
    <scope>NUCLEOTIDE SEQUENCE [LARGE SCALE GENOMIC DNA]</scope>
    <source>
        <strain evidence="1 2">DSM 21800</strain>
    </source>
</reference>
<dbReference type="OrthoDB" id="3805543at2"/>